<dbReference type="AlphaFoldDB" id="A0A8H3GD74"/>
<sequence length="158" mass="18099">MSEHKSINPLMKKDPKAEGPEPSQEFREISYIMLNEDENSLDMIGVYYNLGNFFGSLGKDRKLETDELVDVIKSHNTTAYAKLTYDMCLMLRNLSANPLYITSPQYRKTCRGQKWVSAKIAVVAREYKRDDTNQAENEALYIYQTIVKEADELKKGGA</sequence>
<keyword evidence="3" id="KW-1185">Reference proteome</keyword>
<gene>
    <name evidence="2" type="ORF">ALECFALPRED_007454</name>
</gene>
<feature type="region of interest" description="Disordered" evidence="1">
    <location>
        <begin position="1"/>
        <end position="23"/>
    </location>
</feature>
<dbReference type="EMBL" id="CAJPDR010000495">
    <property type="protein sequence ID" value="CAF9937948.1"/>
    <property type="molecule type" value="Genomic_DNA"/>
</dbReference>
<accession>A0A8H3GD74</accession>
<evidence type="ECO:0000313" key="3">
    <source>
        <dbReference type="Proteomes" id="UP000664203"/>
    </source>
</evidence>
<name>A0A8H3GD74_9LECA</name>
<organism evidence="2 3">
    <name type="scientific">Alectoria fallacina</name>
    <dbReference type="NCBI Taxonomy" id="1903189"/>
    <lineage>
        <taxon>Eukaryota</taxon>
        <taxon>Fungi</taxon>
        <taxon>Dikarya</taxon>
        <taxon>Ascomycota</taxon>
        <taxon>Pezizomycotina</taxon>
        <taxon>Lecanoromycetes</taxon>
        <taxon>OSLEUM clade</taxon>
        <taxon>Lecanoromycetidae</taxon>
        <taxon>Lecanorales</taxon>
        <taxon>Lecanorineae</taxon>
        <taxon>Parmeliaceae</taxon>
        <taxon>Alectoria</taxon>
    </lineage>
</organism>
<reference evidence="2" key="1">
    <citation type="submission" date="2021-03" db="EMBL/GenBank/DDBJ databases">
        <authorList>
            <person name="Tagirdzhanova G."/>
        </authorList>
    </citation>
    <scope>NUCLEOTIDE SEQUENCE</scope>
</reference>
<protein>
    <submittedName>
        <fullName evidence="2">Uncharacterized protein</fullName>
    </submittedName>
</protein>
<proteinExistence type="predicted"/>
<comment type="caution">
    <text evidence="2">The sequence shown here is derived from an EMBL/GenBank/DDBJ whole genome shotgun (WGS) entry which is preliminary data.</text>
</comment>
<dbReference type="Proteomes" id="UP000664203">
    <property type="component" value="Unassembled WGS sequence"/>
</dbReference>
<dbReference type="OrthoDB" id="10563907at2759"/>
<evidence type="ECO:0000256" key="1">
    <source>
        <dbReference type="SAM" id="MobiDB-lite"/>
    </source>
</evidence>
<evidence type="ECO:0000313" key="2">
    <source>
        <dbReference type="EMBL" id="CAF9937948.1"/>
    </source>
</evidence>